<evidence type="ECO:0000256" key="1">
    <source>
        <dbReference type="ARBA" id="ARBA00005755"/>
    </source>
</evidence>
<keyword evidence="9" id="KW-1185">Reference proteome</keyword>
<dbReference type="Gene3D" id="3.90.1600.10">
    <property type="entry name" value="Palm domain of DNA polymerase"/>
    <property type="match status" value="1"/>
</dbReference>
<keyword evidence="2 5" id="KW-0808">Transferase</keyword>
<comment type="similarity">
    <text evidence="1 5">Belongs to the DNA polymerase type-B family.</text>
</comment>
<keyword evidence="5" id="KW-0238">DNA-binding</keyword>
<dbReference type="Gene3D" id="1.10.3200.20">
    <property type="entry name" value="DNA Polymerase alpha, zinc finger"/>
    <property type="match status" value="1"/>
</dbReference>
<dbReference type="Gene3D" id="3.30.420.10">
    <property type="entry name" value="Ribonuclease H-like superfamily/Ribonuclease H"/>
    <property type="match status" value="1"/>
</dbReference>
<evidence type="ECO:0000256" key="2">
    <source>
        <dbReference type="ARBA" id="ARBA00022679"/>
    </source>
</evidence>
<dbReference type="EC" id="2.7.7.7" evidence="5"/>
<dbReference type="InterPro" id="IPR006133">
    <property type="entry name" value="DNA-dir_DNA_pol_B_exonuc"/>
</dbReference>
<dbReference type="Gene3D" id="2.40.50.730">
    <property type="match status" value="1"/>
</dbReference>
<evidence type="ECO:0000313" key="8">
    <source>
        <dbReference type="EMBL" id="KAK8885807.1"/>
    </source>
</evidence>
<comment type="catalytic activity">
    <reaction evidence="5">
        <text>DNA(n) + a 2'-deoxyribonucleoside 5'-triphosphate = DNA(n+1) + diphosphate</text>
        <dbReference type="Rhea" id="RHEA:22508"/>
        <dbReference type="Rhea" id="RHEA-COMP:17339"/>
        <dbReference type="Rhea" id="RHEA-COMP:17340"/>
        <dbReference type="ChEBI" id="CHEBI:33019"/>
        <dbReference type="ChEBI" id="CHEBI:61560"/>
        <dbReference type="ChEBI" id="CHEBI:173112"/>
        <dbReference type="EC" id="2.7.7.7"/>
    </reaction>
</comment>
<dbReference type="Proteomes" id="UP001470230">
    <property type="component" value="Unassembled WGS sequence"/>
</dbReference>
<evidence type="ECO:0000256" key="3">
    <source>
        <dbReference type="ARBA" id="ARBA00022695"/>
    </source>
</evidence>
<evidence type="ECO:0000313" key="9">
    <source>
        <dbReference type="Proteomes" id="UP001470230"/>
    </source>
</evidence>
<gene>
    <name evidence="8" type="ORF">M9Y10_041261</name>
</gene>
<proteinExistence type="inferred from homology"/>
<dbReference type="InterPro" id="IPR038256">
    <property type="entry name" value="Pol_alpha_znc_sf"/>
</dbReference>
<keyword evidence="4 5" id="KW-0239">DNA-directed DNA polymerase</keyword>
<dbReference type="InterPro" id="IPR017964">
    <property type="entry name" value="DNA-dir_DNA_pol_B_CS"/>
</dbReference>
<dbReference type="EMBL" id="JAPFFF010000007">
    <property type="protein sequence ID" value="KAK8885807.1"/>
    <property type="molecule type" value="Genomic_DNA"/>
</dbReference>
<dbReference type="SUPFAM" id="SSF56672">
    <property type="entry name" value="DNA/RNA polymerases"/>
    <property type="match status" value="1"/>
</dbReference>
<feature type="domain" description="DNA-directed DNA polymerase family B exonuclease" evidence="7">
    <location>
        <begin position="177"/>
        <end position="379"/>
    </location>
</feature>
<evidence type="ECO:0000256" key="4">
    <source>
        <dbReference type="ARBA" id="ARBA00022932"/>
    </source>
</evidence>
<dbReference type="PANTHER" id="PTHR45861:SF1">
    <property type="entry name" value="DNA POLYMERASE ALPHA CATALYTIC SUBUNIT"/>
    <property type="match status" value="1"/>
</dbReference>
<dbReference type="InterPro" id="IPR006172">
    <property type="entry name" value="DNA-dir_DNA_pol_B"/>
</dbReference>
<dbReference type="PRINTS" id="PR00106">
    <property type="entry name" value="DNAPOLB"/>
</dbReference>
<keyword evidence="5" id="KW-0235">DNA replication</keyword>
<organism evidence="8 9">
    <name type="scientific">Tritrichomonas musculus</name>
    <dbReference type="NCBI Taxonomy" id="1915356"/>
    <lineage>
        <taxon>Eukaryota</taxon>
        <taxon>Metamonada</taxon>
        <taxon>Parabasalia</taxon>
        <taxon>Tritrichomonadida</taxon>
        <taxon>Tritrichomonadidae</taxon>
        <taxon>Tritrichomonas</taxon>
    </lineage>
</organism>
<dbReference type="InterPro" id="IPR043502">
    <property type="entry name" value="DNA/RNA_pol_sf"/>
</dbReference>
<evidence type="ECO:0000259" key="6">
    <source>
        <dbReference type="Pfam" id="PF00136"/>
    </source>
</evidence>
<feature type="domain" description="DNA-directed DNA polymerase family B multifunctional" evidence="6">
    <location>
        <begin position="817"/>
        <end position="992"/>
    </location>
</feature>
<dbReference type="SMART" id="SM00486">
    <property type="entry name" value="POLBc"/>
    <property type="match status" value="1"/>
</dbReference>
<dbReference type="InterPro" id="IPR006134">
    <property type="entry name" value="DNA-dir_DNA_pol_B_multi_dom"/>
</dbReference>
<comment type="caution">
    <text evidence="8">The sequence shown here is derived from an EMBL/GenBank/DDBJ whole genome shotgun (WGS) entry which is preliminary data.</text>
</comment>
<sequence>MLNTDDIPFKSIISTDIILNNTFISETILNNTTKQENIAISTNTNPIPMPPGNELDGYLFDIYEEDNFLFLFLKVNIDDKYQTICVQIEEPRYYLYFYPIDIEKKDNLVEEVREIAKKCGGHLIESKKQSLYQKKFYAFDNALIPNEAEWLCASFSRNSNTSLISPTGQNYKYVFGVRDRLTDCFCIHNLIKGPQWVHIQKLQVATDKKYTILPTFKIKNPKRVTLLNDNTRKIPDFNICSMALRYTHDITTNKNNILMISMKIRDQCDIEKYKSAKKTLTIVNTEQDLTSSIDNVVTCVNESQLLELFFDTIEECNIDIIVSYNLSTDLNLIKTRMADLNIENKCQIGRMTFIPGNATNSSHHPSGGRLFCNLRSMCDEFIKSTSNSFNYIVSQEFDNIYRQPLEHIDIVKEIKNNESKLISLIKYNARDSSFVDALIKKMNLFPLTLQLSQLSGCSWYRILGGSSKGGSPSSRCESLFVHTFSELGYIIPEKYSQPIQQQTTIAATMTPTNNQNIENEDNEYKRRVPQYKGGLVLEPKTGFYDNCVLVLDFNSLYPSIIREYNLCFTTLGYEKLDNDDARVELAIKTKTEKPPGVLPLIMSNLLDERKKVKAELAEVEKHITHSSSMPNDNDAKSWLLKEKRLKIQQQAIKILANAMYGYLGFQYSRFPAINIAEMVTCLGRHILLLTVDQITKMGHTVIYGDTDSVMIQTNTKDWQVALKTAESIGNEISLQYSHLKLGVESIFMKFLLLNKKKYASLVFELSTINKDAMKIATNAASTDETEADADKKYDENNLSTLLDTLGDKNYTKELYKHTWLKIKGLEIVRREWCPLSKYLCTFSLECFMYSSTQSEASKRIINEIERITSMLTNDGQPTSSVLIKDSKYGFENALKTEITVDDLIIYKGITKPLDQYKPTDKTINVNVARWMENNGHHVRANDAIPYIVIDFKAKEADKRAKHPDLIFNVCEADIEWYLTSQLLPPLLRMCEPFHTPTQEMIERAFGLIVKNPNSIKRTYNLSKSSIFNSIPQYKILTQLFFTCPECNSQQTVSSLYSKSLKDSSICCPSCGKKLNWKAVYNSIIIFVRKQVESWEKMFIKCNCGYLSQIGRLPMSSVHRTSRGAICQKALQADIVNTDILRTLMSFKKFFEEVKVGENEDLSLLRDWMLSYLIEIISLDGLNRFQFKSIINVEPFYSMSSE</sequence>
<protein>
    <recommendedName>
        <fullName evidence="5">DNA polymerase</fullName>
        <ecNumber evidence="5">2.7.7.7</ecNumber>
    </recommendedName>
</protein>
<dbReference type="PROSITE" id="PS00116">
    <property type="entry name" value="DNA_POLYMERASE_B"/>
    <property type="match status" value="1"/>
</dbReference>
<dbReference type="PANTHER" id="PTHR45861">
    <property type="entry name" value="DNA POLYMERASE ALPHA CATALYTIC SUBUNIT"/>
    <property type="match status" value="1"/>
</dbReference>
<dbReference type="SUPFAM" id="SSF53098">
    <property type="entry name" value="Ribonuclease H-like"/>
    <property type="match status" value="1"/>
</dbReference>
<evidence type="ECO:0000259" key="7">
    <source>
        <dbReference type="Pfam" id="PF03104"/>
    </source>
</evidence>
<dbReference type="Pfam" id="PF00136">
    <property type="entry name" value="DNA_pol_B"/>
    <property type="match status" value="2"/>
</dbReference>
<name>A0ABR2K4G9_9EUKA</name>
<evidence type="ECO:0000256" key="5">
    <source>
        <dbReference type="RuleBase" id="RU000442"/>
    </source>
</evidence>
<dbReference type="InterPro" id="IPR042087">
    <property type="entry name" value="DNA_pol_B_thumb"/>
</dbReference>
<dbReference type="NCBIfam" id="TIGR00592">
    <property type="entry name" value="pol2"/>
    <property type="match status" value="1"/>
</dbReference>
<dbReference type="Pfam" id="PF03104">
    <property type="entry name" value="DNA_pol_B_exo1"/>
    <property type="match status" value="1"/>
</dbReference>
<dbReference type="InterPro" id="IPR023211">
    <property type="entry name" value="DNA_pol_palm_dom_sf"/>
</dbReference>
<dbReference type="InterPro" id="IPR036397">
    <property type="entry name" value="RNaseH_sf"/>
</dbReference>
<dbReference type="Gene3D" id="1.10.287.690">
    <property type="entry name" value="Helix hairpin bin"/>
    <property type="match status" value="1"/>
</dbReference>
<dbReference type="Gene3D" id="1.10.132.60">
    <property type="entry name" value="DNA polymerase family B, C-terminal domain"/>
    <property type="match status" value="1"/>
</dbReference>
<accession>A0ABR2K4G9</accession>
<dbReference type="Gene3D" id="3.30.70.2820">
    <property type="match status" value="1"/>
</dbReference>
<feature type="domain" description="DNA-directed DNA polymerase family B multifunctional" evidence="6">
    <location>
        <begin position="473"/>
        <end position="768"/>
    </location>
</feature>
<reference evidence="8 9" key="1">
    <citation type="submission" date="2024-04" db="EMBL/GenBank/DDBJ databases">
        <title>Tritrichomonas musculus Genome.</title>
        <authorList>
            <person name="Alves-Ferreira E."/>
            <person name="Grigg M."/>
            <person name="Lorenzi H."/>
            <person name="Galac M."/>
        </authorList>
    </citation>
    <scope>NUCLEOTIDE SEQUENCE [LARGE SCALE GENOMIC DNA]</scope>
    <source>
        <strain evidence="8 9">EAF2021</strain>
    </source>
</reference>
<keyword evidence="3 5" id="KW-0548">Nucleotidyltransferase</keyword>
<dbReference type="InterPro" id="IPR012337">
    <property type="entry name" value="RNaseH-like_sf"/>
</dbReference>